<evidence type="ECO:0000256" key="2">
    <source>
        <dbReference type="SAM" id="MobiDB-lite"/>
    </source>
</evidence>
<keyword evidence="1" id="KW-0175">Coiled coil</keyword>
<feature type="coiled-coil region" evidence="1">
    <location>
        <begin position="78"/>
        <end position="126"/>
    </location>
</feature>
<dbReference type="AlphaFoldDB" id="A0A1S1LKP1"/>
<evidence type="ECO:0000313" key="4">
    <source>
        <dbReference type="Proteomes" id="UP000180043"/>
    </source>
</evidence>
<dbReference type="EMBL" id="MLIQ01000042">
    <property type="protein sequence ID" value="OHU47164.1"/>
    <property type="molecule type" value="Genomic_DNA"/>
</dbReference>
<dbReference type="Proteomes" id="UP000180043">
    <property type="component" value="Unassembled WGS sequence"/>
</dbReference>
<comment type="caution">
    <text evidence="3">The sequence shown here is derived from an EMBL/GenBank/DDBJ whole genome shotgun (WGS) entry which is preliminary data.</text>
</comment>
<protein>
    <submittedName>
        <fullName evidence="3">Uncharacterized protein</fullName>
    </submittedName>
</protein>
<sequence length="195" mass="20793">MAAHPEPESSSRRPISTAQAKKYLGIDSRTAREHIRNGKLKGYDDKRGKKTYYYFYLPEPPEAATQPSANAPGSAETVESLKAENTQLRQQLRDAEQQTEEARAAATAAEARAAAANDTNAELSTKLATEVEARRLLTAAQAGLIDASQKLQKGSAGFAAAAGDYKDAADDLLNVIADYRDAVALLGAPTDIGDL</sequence>
<gene>
    <name evidence="3" type="ORF">BKG82_26265</name>
</gene>
<feature type="region of interest" description="Disordered" evidence="2">
    <location>
        <begin position="1"/>
        <end position="25"/>
    </location>
</feature>
<proteinExistence type="predicted"/>
<feature type="compositionally biased region" description="Basic and acidic residues" evidence="2">
    <location>
        <begin position="1"/>
        <end position="11"/>
    </location>
</feature>
<dbReference type="RefSeq" id="WP_070947782.1">
    <property type="nucleotide sequence ID" value="NZ_MLIQ01000042.1"/>
</dbReference>
<evidence type="ECO:0000313" key="3">
    <source>
        <dbReference type="EMBL" id="OHU47164.1"/>
    </source>
</evidence>
<accession>A0A1S1LKP1</accession>
<organism evidence="3 4">
    <name type="scientific">Mycobacteroides chelonae</name>
    <name type="common">Mycobacterium chelonae</name>
    <dbReference type="NCBI Taxonomy" id="1774"/>
    <lineage>
        <taxon>Bacteria</taxon>
        <taxon>Bacillati</taxon>
        <taxon>Actinomycetota</taxon>
        <taxon>Actinomycetes</taxon>
        <taxon>Mycobacteriales</taxon>
        <taxon>Mycobacteriaceae</taxon>
        <taxon>Mycobacteroides</taxon>
    </lineage>
</organism>
<name>A0A1S1LKP1_MYCCH</name>
<evidence type="ECO:0000256" key="1">
    <source>
        <dbReference type="SAM" id="Coils"/>
    </source>
</evidence>
<reference evidence="3 4" key="1">
    <citation type="submission" date="2016-10" db="EMBL/GenBank/DDBJ databases">
        <title>Evaluation of Human, Veterinary and Environmental Mycobacterium chelonae Isolates by Core Genome Phylogenomic Analysis, Targeted Gene Comparison, and Anti-microbial Susceptibility Patterns: A Tale of Mistaken Identities.</title>
        <authorList>
            <person name="Fogelson S.B."/>
            <person name="Camus A.C."/>
            <person name="Lorenz W."/>
            <person name="Vasireddy R."/>
            <person name="Vasireddy S."/>
            <person name="Smith T."/>
            <person name="Brown-Elliott B.A."/>
            <person name="Wallace R.J.Jr."/>
            <person name="Hasan N.A."/>
            <person name="Reischl U."/>
            <person name="Sanchez S."/>
        </authorList>
    </citation>
    <scope>NUCLEOTIDE SEQUENCE [LARGE SCALE GENOMIC DNA]</scope>
    <source>
        <strain evidence="3 4">15515</strain>
    </source>
</reference>